<evidence type="ECO:0000313" key="5">
    <source>
        <dbReference type="Proteomes" id="UP000251891"/>
    </source>
</evidence>
<dbReference type="EMBL" id="QLYX01000011">
    <property type="protein sequence ID" value="RAY12964.1"/>
    <property type="molecule type" value="Genomic_DNA"/>
</dbReference>
<name>A0A365H1I8_9ACTN</name>
<organism evidence="4 5">
    <name type="scientific">Actinomadura craniellae</name>
    <dbReference type="NCBI Taxonomy" id="2231787"/>
    <lineage>
        <taxon>Bacteria</taxon>
        <taxon>Bacillati</taxon>
        <taxon>Actinomycetota</taxon>
        <taxon>Actinomycetes</taxon>
        <taxon>Streptosporangiales</taxon>
        <taxon>Thermomonosporaceae</taxon>
        <taxon>Actinomadura</taxon>
    </lineage>
</organism>
<comment type="caution">
    <text evidence="4">The sequence shown here is derived from an EMBL/GenBank/DDBJ whole genome shotgun (WGS) entry which is preliminary data.</text>
</comment>
<feature type="region of interest" description="Disordered" evidence="1">
    <location>
        <begin position="1"/>
        <end position="70"/>
    </location>
</feature>
<feature type="region of interest" description="Disordered" evidence="1">
    <location>
        <begin position="165"/>
        <end position="185"/>
    </location>
</feature>
<accession>A0A365H1I8</accession>
<protein>
    <recommendedName>
        <fullName evidence="3">SAF domain-containing protein</fullName>
    </recommendedName>
</protein>
<dbReference type="Pfam" id="PF08666">
    <property type="entry name" value="SAF"/>
    <property type="match status" value="1"/>
</dbReference>
<gene>
    <name evidence="4" type="ORF">DPM19_23460</name>
</gene>
<keyword evidence="2" id="KW-1133">Transmembrane helix</keyword>
<dbReference type="InterPro" id="IPR013974">
    <property type="entry name" value="SAF"/>
</dbReference>
<dbReference type="Proteomes" id="UP000251891">
    <property type="component" value="Unassembled WGS sequence"/>
</dbReference>
<feature type="domain" description="SAF" evidence="3">
    <location>
        <begin position="219"/>
        <end position="282"/>
    </location>
</feature>
<feature type="compositionally biased region" description="Basic and acidic residues" evidence="1">
    <location>
        <begin position="46"/>
        <end position="61"/>
    </location>
</feature>
<keyword evidence="5" id="KW-1185">Reference proteome</keyword>
<proteinExistence type="predicted"/>
<dbReference type="SMART" id="SM00858">
    <property type="entry name" value="SAF"/>
    <property type="match status" value="1"/>
</dbReference>
<evidence type="ECO:0000256" key="1">
    <source>
        <dbReference type="SAM" id="MobiDB-lite"/>
    </source>
</evidence>
<keyword evidence="2" id="KW-0472">Membrane</keyword>
<feature type="compositionally biased region" description="Basic and acidic residues" evidence="1">
    <location>
        <begin position="168"/>
        <end position="181"/>
    </location>
</feature>
<feature type="transmembrane region" description="Helical" evidence="2">
    <location>
        <begin position="193"/>
        <end position="212"/>
    </location>
</feature>
<evidence type="ECO:0000259" key="3">
    <source>
        <dbReference type="SMART" id="SM00858"/>
    </source>
</evidence>
<evidence type="ECO:0000313" key="4">
    <source>
        <dbReference type="EMBL" id="RAY12964.1"/>
    </source>
</evidence>
<keyword evidence="2" id="KW-0812">Transmembrane</keyword>
<evidence type="ECO:0000256" key="2">
    <source>
        <dbReference type="SAM" id="Phobius"/>
    </source>
</evidence>
<sequence length="389" mass="40410">MGAAADPRSGRANGSTSWHRRPGGAAALVLGRQLASADRPGQGRPGVDRRDREAAEHDDRSRHRPPGVPLLRARHRLRPAAARGSAANELLAHLPPLVGRAAGRCPPGAGDRGVERDVGRLRRHPRDVAAADPFDELPGAGGRGAGPLQVKVGEGMTRTVRALPRPRLSRDTGESGTERRPPGRLARQHRRGWIAAGVMLMCLAVLANVYLFQSAAHRAPVVRVARDVPVGQQIGRADVDVVEVAVDSAVQTVPGHQLDEVVGRRSAVDLRKGTLLAASHMATRITPQPGQALVTVPMKASEAPQGLAPGWQVRVVSVPGMQGSGGTAAQGSGATTAPRDIPAVVDQVTGPDAEGTLTASLLVADADSSTVARQAAAGTVTLVVTARRG</sequence>
<dbReference type="AlphaFoldDB" id="A0A365H1I8"/>
<reference evidence="4 5" key="1">
    <citation type="submission" date="2018-06" db="EMBL/GenBank/DDBJ databases">
        <title>Actinomadura craniellae sp. nov. isolated from marine sponge Craniella sp.</title>
        <authorList>
            <person name="Li L."/>
            <person name="Xu Q.H."/>
            <person name="Lin H.W."/>
            <person name="Lu Y.H."/>
        </authorList>
    </citation>
    <scope>NUCLEOTIDE SEQUENCE [LARGE SCALE GENOMIC DNA]</scope>
    <source>
        <strain evidence="4 5">LHW63021</strain>
    </source>
</reference>